<dbReference type="UniPathway" id="UPA00862"/>
<comment type="caution">
    <text evidence="3">The sequence shown here is derived from an EMBL/GenBank/DDBJ whole genome shotgun (WGS) entry which is preliminary data.</text>
</comment>
<sequence>MAGFSKLAPMAVARLSLGNLTPQNARLIAVRSGHAHLFRRRPGQLLTNRLKDVSHFYMVGIGMLPCAIIVIISHIIFGSNCELVDYPEKGHPHFWQFERTPLRQFYVRFFGVSDVEGYERNMALAERTSIFARWRRFEQRVKHLEGERWDYKGFYYEPVSSHWVDYCRYQAERYSKNNDSSPLDVDCLIEGTRRIHCIKKGIEIYFPFNFIKKQFDVNGKWVTDTRFEYYTSYSKSKKPDMKNYSSFGSFGNFGSYNVEKRDRVGCIHGTEQVPMSIQWQSIPYFYPIQISQFGLQHFSRLQTDPPPKLHKILKDNINRGNFISFIKDDASYIRLNDLTDTVTIDLNSDPDLSIILFKWTPLNYNSYFSILVRDINDTLVILKYVIEDDKRCVWSNKSNLYYQSLNAVVNSSMDVTRDFIVDIIKATSSKSNSDQKIDFFKPISISFNGPSQLQFPIIQQSSAHKELFLNAANWLLRHQDEDGIWPVPVKRNIVDKKLTLKPGWSSAMAQGHGISTLVRAYHLTKEEKYKNAARQALSPYERLAVDGGVKNEVFGLPWYEEYPTTPPSLVLNGFIYSLIGLYDFSQIENGTAWRLFQDGLNSLNQMLPLYDTGSGSVYDLRHLFLKTAPNLARWDYHKVHIYLLRWLHIITKEKIYYDYSERWLLYSTGKRAKHN</sequence>
<dbReference type="Pfam" id="PF09781">
    <property type="entry name" value="NDUF_B5"/>
    <property type="match status" value="1"/>
</dbReference>
<dbReference type="InterPro" id="IPR019173">
    <property type="entry name" value="NADH_UbQ_OxRdtase_B5_su"/>
</dbReference>
<keyword evidence="1" id="KW-1133">Transmembrane helix</keyword>
<dbReference type="GO" id="GO:0005794">
    <property type="term" value="C:Golgi apparatus"/>
    <property type="evidence" value="ECO:0007669"/>
    <property type="project" value="TreeGrafter"/>
</dbReference>
<dbReference type="EMBL" id="CAJFDI010000002">
    <property type="protein sequence ID" value="CAD5215721.1"/>
    <property type="molecule type" value="Genomic_DNA"/>
</dbReference>
<organism evidence="3 4">
    <name type="scientific">Bursaphelenchus xylophilus</name>
    <name type="common">Pinewood nematode worm</name>
    <name type="synonym">Aphelenchoides xylophilus</name>
    <dbReference type="NCBI Taxonomy" id="6326"/>
    <lineage>
        <taxon>Eukaryota</taxon>
        <taxon>Metazoa</taxon>
        <taxon>Ecdysozoa</taxon>
        <taxon>Nematoda</taxon>
        <taxon>Chromadorea</taxon>
        <taxon>Rhabditida</taxon>
        <taxon>Tylenchina</taxon>
        <taxon>Tylenchomorpha</taxon>
        <taxon>Aphelenchoidea</taxon>
        <taxon>Aphelenchoididae</taxon>
        <taxon>Bursaphelenchus</taxon>
    </lineage>
</organism>
<proteinExistence type="predicted"/>
<evidence type="ECO:0000313" key="4">
    <source>
        <dbReference type="Proteomes" id="UP000659654"/>
    </source>
</evidence>
<evidence type="ECO:0000313" key="3">
    <source>
        <dbReference type="EMBL" id="CAD5215721.1"/>
    </source>
</evidence>
<dbReference type="PANTHER" id="PTHR13174:SF3">
    <property type="entry name" value="D-GLUCURONYL C5-EPIMERASE"/>
    <property type="match status" value="1"/>
</dbReference>
<dbReference type="AlphaFoldDB" id="A0A7I8WRF7"/>
<dbReference type="GO" id="GO:0047464">
    <property type="term" value="F:heparosan-N-sulfate-glucuronate 5-epimerase activity"/>
    <property type="evidence" value="ECO:0007669"/>
    <property type="project" value="UniProtKB-EC"/>
</dbReference>
<gene>
    <name evidence="3" type="ORF">BXYJ_LOCUS4171</name>
</gene>
<name>A0A7I8WRF7_BURXY</name>
<dbReference type="Proteomes" id="UP000582659">
    <property type="component" value="Unassembled WGS sequence"/>
</dbReference>
<dbReference type="SMR" id="A0A7I8WRF7"/>
<keyword evidence="4" id="KW-1185">Reference proteome</keyword>
<dbReference type="InterPro" id="IPR010598">
    <property type="entry name" value="C5-epim_C"/>
</dbReference>
<reference evidence="3" key="1">
    <citation type="submission" date="2020-09" db="EMBL/GenBank/DDBJ databases">
        <authorList>
            <person name="Kikuchi T."/>
        </authorList>
    </citation>
    <scope>NUCLEOTIDE SEQUENCE</scope>
    <source>
        <strain evidence="3">Ka4C1</strain>
    </source>
</reference>
<feature type="transmembrane region" description="Helical" evidence="1">
    <location>
        <begin position="56"/>
        <end position="77"/>
    </location>
</feature>
<dbReference type="InterPro" id="IPR039721">
    <property type="entry name" value="C5-epimerase"/>
</dbReference>
<accession>A0A7I8WRF7</accession>
<keyword evidence="1" id="KW-0812">Transmembrane</keyword>
<dbReference type="OrthoDB" id="5914444at2759"/>
<dbReference type="Proteomes" id="UP000659654">
    <property type="component" value="Unassembled WGS sequence"/>
</dbReference>
<dbReference type="PANTHER" id="PTHR13174">
    <property type="entry name" value="D-GLUCURONYL C5-EPIMERASE"/>
    <property type="match status" value="1"/>
</dbReference>
<evidence type="ECO:0000256" key="1">
    <source>
        <dbReference type="SAM" id="Phobius"/>
    </source>
</evidence>
<keyword evidence="1" id="KW-0472">Membrane</keyword>
<dbReference type="SUPFAM" id="SSF81853">
    <property type="entry name" value="Family 10 polysaccharide lyase"/>
    <property type="match status" value="1"/>
</dbReference>
<protein>
    <submittedName>
        <fullName evidence="3">(pine wood nematode) hypothetical protein</fullName>
    </submittedName>
</protein>
<evidence type="ECO:0000259" key="2">
    <source>
        <dbReference type="Pfam" id="PF06662"/>
    </source>
</evidence>
<feature type="domain" description="D-glucuronyl C5-epimerase C-terminal" evidence="2">
    <location>
        <begin position="479"/>
        <end position="663"/>
    </location>
</feature>
<dbReference type="GO" id="GO:0015012">
    <property type="term" value="P:heparan sulfate proteoglycan biosynthetic process"/>
    <property type="evidence" value="ECO:0007669"/>
    <property type="project" value="InterPro"/>
</dbReference>
<dbReference type="Pfam" id="PF06662">
    <property type="entry name" value="C5-epim_C"/>
    <property type="match status" value="1"/>
</dbReference>
<dbReference type="GO" id="GO:0030210">
    <property type="term" value="P:heparin proteoglycan biosynthetic process"/>
    <property type="evidence" value="ECO:0007669"/>
    <property type="project" value="UniProtKB-UniPathway"/>
</dbReference>
<dbReference type="EMBL" id="CAJFCV020000002">
    <property type="protein sequence ID" value="CAG9097773.1"/>
    <property type="molecule type" value="Genomic_DNA"/>
</dbReference>